<proteinExistence type="predicted"/>
<evidence type="ECO:0000313" key="2">
    <source>
        <dbReference type="EMBL" id="PKD31778.1"/>
    </source>
</evidence>
<keyword evidence="1" id="KW-1133">Transmembrane helix</keyword>
<accession>A0A2N0UXW0</accession>
<gene>
    <name evidence="2" type="ORF">RBATCC27255_00692</name>
</gene>
<evidence type="ECO:0000313" key="3">
    <source>
        <dbReference type="Proteomes" id="UP000233425"/>
    </source>
</evidence>
<keyword evidence="1" id="KW-0472">Membrane</keyword>
<dbReference type="AlphaFoldDB" id="A0A2N0UXW0"/>
<name>A0A2N0UXW0_9FIRM</name>
<keyword evidence="3" id="KW-1185">Reference proteome</keyword>
<sequence length="172" mass="20307">MAIVLQILLVVWVFRLLTNVFRLCATKFYFYLFKNNYKHLNRCSRPVGVLFSKANTQQYVVCTERRYSVKEMYQDYISNCLTDRHSSNKISKIFNNTIGVYSYRIRQNFYPVFWLTAPVNALNSVNVHPNTILSVLINILFWLINFSAGYFLEKFLDNNLPTNLLSTFDKLI</sequence>
<organism evidence="2 3">
    <name type="scientific">Ruminococcus bromii</name>
    <dbReference type="NCBI Taxonomy" id="40518"/>
    <lineage>
        <taxon>Bacteria</taxon>
        <taxon>Bacillati</taxon>
        <taxon>Bacillota</taxon>
        <taxon>Clostridia</taxon>
        <taxon>Eubacteriales</taxon>
        <taxon>Oscillospiraceae</taxon>
        <taxon>Ruminococcus</taxon>
    </lineage>
</organism>
<comment type="caution">
    <text evidence="2">The sequence shown here is derived from an EMBL/GenBank/DDBJ whole genome shotgun (WGS) entry which is preliminary data.</text>
</comment>
<reference evidence="2" key="1">
    <citation type="journal article" date="2018" name="Environ. Microbiol.">
        <title>Sporulation capability and amylosome conservation among diverse human colonic and rumen isolates of the keystone starch-degrader Ruminococcus bromii.</title>
        <authorList>
            <person name="Mukhopadhya I."/>
            <person name="Morais S."/>
            <person name="Laverde-Gomez J."/>
            <person name="Sheridan P.O."/>
            <person name="Walker A.W."/>
            <person name="Kelly W."/>
            <person name="Klieve A.V."/>
            <person name="Ouwerkerk D."/>
            <person name="Duncan S.H."/>
            <person name="Louis P."/>
            <person name="Koropatkin N."/>
            <person name="Cockburn D."/>
            <person name="Kibler R."/>
            <person name="Cooper P.J."/>
            <person name="Sandoval C."/>
            <person name="Crost E."/>
            <person name="Juge N."/>
            <person name="Bayer E.A."/>
            <person name="Flint H.J."/>
        </authorList>
    </citation>
    <scope>NUCLEOTIDE SEQUENCE [LARGE SCALE GENOMIC DNA]</scope>
    <source>
        <strain evidence="2">ATCC 27255</strain>
    </source>
</reference>
<protein>
    <submittedName>
        <fullName evidence="2">Uncharacterized protein</fullName>
    </submittedName>
</protein>
<evidence type="ECO:0000256" key="1">
    <source>
        <dbReference type="SAM" id="Phobius"/>
    </source>
</evidence>
<dbReference type="Proteomes" id="UP000233425">
    <property type="component" value="Unassembled WGS sequence"/>
</dbReference>
<keyword evidence="1" id="KW-0812">Transmembrane</keyword>
<dbReference type="EMBL" id="NNSR01000038">
    <property type="protein sequence ID" value="PKD31778.1"/>
    <property type="molecule type" value="Genomic_DNA"/>
</dbReference>
<feature type="transmembrane region" description="Helical" evidence="1">
    <location>
        <begin position="132"/>
        <end position="152"/>
    </location>
</feature>